<evidence type="ECO:0000256" key="4">
    <source>
        <dbReference type="ARBA" id="ARBA00022989"/>
    </source>
</evidence>
<evidence type="ECO:0000313" key="9">
    <source>
        <dbReference type="Proteomes" id="UP000296822"/>
    </source>
</evidence>
<feature type="domain" description="ABC transmembrane type-1" evidence="7">
    <location>
        <begin position="30"/>
        <end position="209"/>
    </location>
</feature>
<keyword evidence="5 6" id="KW-0472">Membrane</keyword>
<dbReference type="InterPro" id="IPR000515">
    <property type="entry name" value="MetI-like"/>
</dbReference>
<keyword evidence="3 6" id="KW-0812">Transmembrane</keyword>
<feature type="transmembrane region" description="Helical" evidence="6">
    <location>
        <begin position="157"/>
        <end position="180"/>
    </location>
</feature>
<dbReference type="InterPro" id="IPR051204">
    <property type="entry name" value="ABC_transp_perm/SBD"/>
</dbReference>
<sequence>MTSPTPVVPGQLAAYWEFILENLSQLIVATLEHIEIITISIALAVPIGVGLGILITFDDRLATVVIWLAGVMMTIPSIAMFGLLIPFVGIGAEPVIVALVLYSQLPVIRNTYVGLTDIDPAALEAGRAMGMTRVQLLQKVQIPKALPVIMAGVRNSVVILIGIAAIGAFIGAGGLGTFIFDGIARANVPMIVVATIILSGLALVFDYAFKVSEQVFRLKNGEQIEPSRVTRLIQRVRA</sequence>
<dbReference type="PANTHER" id="PTHR30177:SF4">
    <property type="entry name" value="OSMOPROTECTANT IMPORT PERMEASE PROTEIN OSMW"/>
    <property type="match status" value="1"/>
</dbReference>
<evidence type="ECO:0000313" key="8">
    <source>
        <dbReference type="EMBL" id="QCC56423.1"/>
    </source>
</evidence>
<evidence type="ECO:0000256" key="6">
    <source>
        <dbReference type="RuleBase" id="RU363032"/>
    </source>
</evidence>
<evidence type="ECO:0000256" key="3">
    <source>
        <dbReference type="ARBA" id="ARBA00022692"/>
    </source>
</evidence>
<proteinExistence type="inferred from homology"/>
<dbReference type="PROSITE" id="PS50928">
    <property type="entry name" value="ABC_TM1"/>
    <property type="match status" value="1"/>
</dbReference>
<dbReference type="InterPro" id="IPR035906">
    <property type="entry name" value="MetI-like_sf"/>
</dbReference>
<comment type="subcellular location">
    <subcellularLocation>
        <location evidence="6">Cell membrane</location>
        <topology evidence="6">Multi-pass membrane protein</topology>
    </subcellularLocation>
    <subcellularLocation>
        <location evidence="1">Membrane</location>
        <topology evidence="1">Multi-pass membrane protein</topology>
    </subcellularLocation>
</comment>
<keyword evidence="4 6" id="KW-1133">Transmembrane helix</keyword>
<dbReference type="GO" id="GO:0031460">
    <property type="term" value="P:glycine betaine transport"/>
    <property type="evidence" value="ECO:0007669"/>
    <property type="project" value="TreeGrafter"/>
</dbReference>
<name>A0A4D6HRC7_9EURY</name>
<keyword evidence="8" id="KW-0614">Plasmid</keyword>
<dbReference type="Proteomes" id="UP000296822">
    <property type="component" value="Plasmid unnamed1"/>
</dbReference>
<organism evidence="8 9">
    <name type="scientific">Natronorubrum bangense</name>
    <dbReference type="NCBI Taxonomy" id="61858"/>
    <lineage>
        <taxon>Archaea</taxon>
        <taxon>Methanobacteriati</taxon>
        <taxon>Methanobacteriota</taxon>
        <taxon>Stenosarchaea group</taxon>
        <taxon>Halobacteria</taxon>
        <taxon>Halobacteriales</taxon>
        <taxon>Natrialbaceae</taxon>
        <taxon>Natronorubrum</taxon>
    </lineage>
</organism>
<dbReference type="GO" id="GO:0055085">
    <property type="term" value="P:transmembrane transport"/>
    <property type="evidence" value="ECO:0007669"/>
    <property type="project" value="InterPro"/>
</dbReference>
<accession>A0A4D6HRC7</accession>
<dbReference type="KEGG" id="nbg:DV706_18015"/>
<dbReference type="SUPFAM" id="SSF161098">
    <property type="entry name" value="MetI-like"/>
    <property type="match status" value="1"/>
</dbReference>
<evidence type="ECO:0000256" key="2">
    <source>
        <dbReference type="ARBA" id="ARBA00022448"/>
    </source>
</evidence>
<geneLocation type="plasmid" evidence="8">
    <name>unnamed1</name>
</geneLocation>
<feature type="transmembrane region" description="Helical" evidence="6">
    <location>
        <begin position="186"/>
        <end position="209"/>
    </location>
</feature>
<evidence type="ECO:0000256" key="1">
    <source>
        <dbReference type="ARBA" id="ARBA00004141"/>
    </source>
</evidence>
<evidence type="ECO:0000256" key="5">
    <source>
        <dbReference type="ARBA" id="ARBA00023136"/>
    </source>
</evidence>
<feature type="transmembrane region" description="Helical" evidence="6">
    <location>
        <begin position="84"/>
        <end position="102"/>
    </location>
</feature>
<dbReference type="RefSeq" id="WP_006066919.1">
    <property type="nucleotide sequence ID" value="NZ_CP031306.1"/>
</dbReference>
<reference evidence="8 9" key="1">
    <citation type="journal article" date="2019" name="Nat. Commun.">
        <title>A new type of DNA phosphorothioation-based antiviral system in archaea.</title>
        <authorList>
            <person name="Xiong L."/>
            <person name="Liu S."/>
            <person name="Chen S."/>
            <person name="Xiao Y."/>
            <person name="Zhu B."/>
            <person name="Gao Y."/>
            <person name="Zhang Y."/>
            <person name="Chen B."/>
            <person name="Luo J."/>
            <person name="Deng Z."/>
            <person name="Chen X."/>
            <person name="Wang L."/>
            <person name="Chen S."/>
        </authorList>
    </citation>
    <scope>NUCLEOTIDE SEQUENCE [LARGE SCALE GENOMIC DNA]</scope>
    <source>
        <strain evidence="8 9">JCM 10635</strain>
        <plasmid evidence="8 9">unnamed1</plasmid>
    </source>
</reference>
<dbReference type="GeneID" id="39853174"/>
<dbReference type="PANTHER" id="PTHR30177">
    <property type="entry name" value="GLYCINE BETAINE/L-PROLINE TRANSPORT SYSTEM PERMEASE PROTEIN PROW"/>
    <property type="match status" value="1"/>
</dbReference>
<dbReference type="AlphaFoldDB" id="A0A4D6HRC7"/>
<dbReference type="Pfam" id="PF00528">
    <property type="entry name" value="BPD_transp_1"/>
    <property type="match status" value="1"/>
</dbReference>
<gene>
    <name evidence="8" type="ORF">DV706_18015</name>
</gene>
<comment type="similarity">
    <text evidence="6">Belongs to the binding-protein-dependent transport system permease family.</text>
</comment>
<feature type="transmembrane region" description="Helical" evidence="6">
    <location>
        <begin position="61"/>
        <end position="78"/>
    </location>
</feature>
<protein>
    <submittedName>
        <fullName evidence="8">ABC transporter permease</fullName>
    </submittedName>
</protein>
<dbReference type="CDD" id="cd06261">
    <property type="entry name" value="TM_PBP2"/>
    <property type="match status" value="1"/>
</dbReference>
<dbReference type="FunFam" id="1.10.3720.10:FF:000001">
    <property type="entry name" value="Glycine betaine ABC transporter, permease"/>
    <property type="match status" value="1"/>
</dbReference>
<dbReference type="GO" id="GO:0005886">
    <property type="term" value="C:plasma membrane"/>
    <property type="evidence" value="ECO:0007669"/>
    <property type="project" value="UniProtKB-SubCell"/>
</dbReference>
<keyword evidence="2 6" id="KW-0813">Transport</keyword>
<dbReference type="EMBL" id="CP031306">
    <property type="protein sequence ID" value="QCC56423.1"/>
    <property type="molecule type" value="Genomic_DNA"/>
</dbReference>
<feature type="transmembrane region" description="Helical" evidence="6">
    <location>
        <begin position="36"/>
        <end position="54"/>
    </location>
</feature>
<evidence type="ECO:0000259" key="7">
    <source>
        <dbReference type="PROSITE" id="PS50928"/>
    </source>
</evidence>
<dbReference type="Gene3D" id="1.10.3720.10">
    <property type="entry name" value="MetI-like"/>
    <property type="match status" value="1"/>
</dbReference>